<dbReference type="InterPro" id="IPR021109">
    <property type="entry name" value="Peptidase_aspartic_dom_sf"/>
</dbReference>
<sequence>MYKGDGYDNEEQNRWYEQNRCYDPPPKTYDELFPKLSPAMRKMCQSHTVQKKESDEWFSSLQYLNAKIDDLTISNSFLDSASEFGGANDATINALGWKADKPSDFAIKGNSKHITDSLGWFTDVPISIKDKDGKTVTATGNFTRIDNGEPEPMLCLGMTWIRKVQGVLDPNKNQF</sequence>
<reference evidence="1" key="1">
    <citation type="submission" date="2013-07" db="EMBL/GenBank/DDBJ databases">
        <title>The genome of an arbuscular mycorrhizal fungus provides insights into the evolution of the oldest plant symbiosis.</title>
        <authorList>
            <consortium name="DOE Joint Genome Institute"/>
            <person name="Tisserant E."/>
            <person name="Malbreil M."/>
            <person name="Kuo A."/>
            <person name="Kohler A."/>
            <person name="Symeonidi A."/>
            <person name="Balestrini R."/>
            <person name="Charron P."/>
            <person name="Duensing N."/>
            <person name="Frei-dit-Frey N."/>
            <person name="Gianinazzi-Pearson V."/>
            <person name="Gilbert B."/>
            <person name="Handa Y."/>
            <person name="Hijri M."/>
            <person name="Kaul R."/>
            <person name="Kawaguchi M."/>
            <person name="Krajinski F."/>
            <person name="Lammers P."/>
            <person name="Lapierre D."/>
            <person name="Masclaux F.G."/>
            <person name="Murat C."/>
            <person name="Morin E."/>
            <person name="Ndikumana S."/>
            <person name="Pagni M."/>
            <person name="Petitpierre D."/>
            <person name="Requena N."/>
            <person name="Rosikiewicz P."/>
            <person name="Riley R."/>
            <person name="Saito K."/>
            <person name="San Clemente H."/>
            <person name="Shapiro H."/>
            <person name="van Tuinen D."/>
            <person name="Becard G."/>
            <person name="Bonfante P."/>
            <person name="Paszkowski U."/>
            <person name="Shachar-Hill Y."/>
            <person name="Young J.P."/>
            <person name="Sanders I.R."/>
            <person name="Henrissat B."/>
            <person name="Rensing S.A."/>
            <person name="Grigoriev I.V."/>
            <person name="Corradi N."/>
            <person name="Roux C."/>
            <person name="Martin F."/>
        </authorList>
    </citation>
    <scope>NUCLEOTIDE SEQUENCE</scope>
    <source>
        <strain evidence="1">DAOM 197198</strain>
    </source>
</reference>
<dbReference type="EMBL" id="KI287967">
    <property type="protein sequence ID" value="ESA09538.1"/>
    <property type="molecule type" value="Genomic_DNA"/>
</dbReference>
<dbReference type="VEuPathDB" id="FungiDB:RhiirFUN_011880"/>
<gene>
    <name evidence="1" type="ORF">GLOINDRAFT_3428</name>
</gene>
<dbReference type="Gene3D" id="2.40.70.10">
    <property type="entry name" value="Acid Proteases"/>
    <property type="match status" value="1"/>
</dbReference>
<dbReference type="AlphaFoldDB" id="U9TTA3"/>
<organism evidence="1">
    <name type="scientific">Rhizophagus irregularis (strain DAOM 181602 / DAOM 197198 / MUCL 43194)</name>
    <name type="common">Arbuscular mycorrhizal fungus</name>
    <name type="synonym">Glomus intraradices</name>
    <dbReference type="NCBI Taxonomy" id="747089"/>
    <lineage>
        <taxon>Eukaryota</taxon>
        <taxon>Fungi</taxon>
        <taxon>Fungi incertae sedis</taxon>
        <taxon>Mucoromycota</taxon>
        <taxon>Glomeromycotina</taxon>
        <taxon>Glomeromycetes</taxon>
        <taxon>Glomerales</taxon>
        <taxon>Glomeraceae</taxon>
        <taxon>Rhizophagus</taxon>
    </lineage>
</organism>
<evidence type="ECO:0000313" key="1">
    <source>
        <dbReference type="EMBL" id="ESA09538.1"/>
    </source>
</evidence>
<proteinExistence type="predicted"/>
<dbReference type="HOGENOM" id="CLU_131100_0_0_1"/>
<protein>
    <submittedName>
        <fullName evidence="1">Uncharacterized protein</fullName>
    </submittedName>
</protein>
<name>U9TTA3_RHIID</name>
<accession>U9TTA3</accession>